<protein>
    <submittedName>
        <fullName evidence="1">Uncharacterized protein</fullName>
    </submittedName>
</protein>
<dbReference type="EMBL" id="AWUE01015419">
    <property type="protein sequence ID" value="OMO97730.1"/>
    <property type="molecule type" value="Genomic_DNA"/>
</dbReference>
<evidence type="ECO:0000313" key="2">
    <source>
        <dbReference type="Proteomes" id="UP000187203"/>
    </source>
</evidence>
<proteinExistence type="predicted"/>
<gene>
    <name evidence="1" type="ORF">COLO4_14398</name>
</gene>
<evidence type="ECO:0000313" key="1">
    <source>
        <dbReference type="EMBL" id="OMO97730.1"/>
    </source>
</evidence>
<organism evidence="1 2">
    <name type="scientific">Corchorus olitorius</name>
    <dbReference type="NCBI Taxonomy" id="93759"/>
    <lineage>
        <taxon>Eukaryota</taxon>
        <taxon>Viridiplantae</taxon>
        <taxon>Streptophyta</taxon>
        <taxon>Embryophyta</taxon>
        <taxon>Tracheophyta</taxon>
        <taxon>Spermatophyta</taxon>
        <taxon>Magnoliopsida</taxon>
        <taxon>eudicotyledons</taxon>
        <taxon>Gunneridae</taxon>
        <taxon>Pentapetalae</taxon>
        <taxon>rosids</taxon>
        <taxon>malvids</taxon>
        <taxon>Malvales</taxon>
        <taxon>Malvaceae</taxon>
        <taxon>Grewioideae</taxon>
        <taxon>Apeibeae</taxon>
        <taxon>Corchorus</taxon>
    </lineage>
</organism>
<accession>A0A1R3JSF2</accession>
<dbReference type="AlphaFoldDB" id="A0A1R3JSF2"/>
<reference evidence="2" key="1">
    <citation type="submission" date="2013-09" db="EMBL/GenBank/DDBJ databases">
        <title>Corchorus olitorius genome sequencing.</title>
        <authorList>
            <person name="Alam M."/>
            <person name="Haque M.S."/>
            <person name="Islam M.S."/>
            <person name="Emdad E.M."/>
            <person name="Islam M.M."/>
            <person name="Ahmed B."/>
            <person name="Halim A."/>
            <person name="Hossen Q.M.M."/>
            <person name="Hossain M.Z."/>
            <person name="Ahmed R."/>
            <person name="Khan M.M."/>
            <person name="Islam R."/>
            <person name="Rashid M.M."/>
            <person name="Khan S.A."/>
            <person name="Rahman M.S."/>
            <person name="Alam M."/>
            <person name="Yahiya A.S."/>
            <person name="Khan M.S."/>
            <person name="Azam M.S."/>
            <person name="Haque T."/>
            <person name="Lashkar M.Z.H."/>
            <person name="Akhand A.I."/>
            <person name="Morshed G."/>
            <person name="Roy S."/>
            <person name="Uddin K.S."/>
            <person name="Rabeya T."/>
            <person name="Hossain A.S."/>
            <person name="Chowdhury A."/>
            <person name="Snigdha A.R."/>
            <person name="Mortoza M.S."/>
            <person name="Matin S.A."/>
            <person name="Hoque S.M.E."/>
            <person name="Islam M.K."/>
            <person name="Roy D.K."/>
            <person name="Haider R."/>
            <person name="Moosa M.M."/>
            <person name="Elias S.M."/>
            <person name="Hasan A.M."/>
            <person name="Jahan S."/>
            <person name="Shafiuddin M."/>
            <person name="Mahmood N."/>
            <person name="Shommy N.S."/>
        </authorList>
    </citation>
    <scope>NUCLEOTIDE SEQUENCE [LARGE SCALE GENOMIC DNA]</scope>
    <source>
        <strain evidence="2">cv. O-4</strain>
    </source>
</reference>
<dbReference type="Proteomes" id="UP000187203">
    <property type="component" value="Unassembled WGS sequence"/>
</dbReference>
<keyword evidence="2" id="KW-1185">Reference proteome</keyword>
<sequence>MAIPAEELDLMLCPSPAISHLTFGVIAPFGCK</sequence>
<comment type="caution">
    <text evidence="1">The sequence shown here is derived from an EMBL/GenBank/DDBJ whole genome shotgun (WGS) entry which is preliminary data.</text>
</comment>
<name>A0A1R3JSF2_9ROSI</name>